<feature type="signal peptide" evidence="1">
    <location>
        <begin position="1"/>
        <end position="18"/>
    </location>
</feature>
<organism evidence="2">
    <name type="scientific">Eucalyptus grandis</name>
    <name type="common">Flooded gum</name>
    <dbReference type="NCBI Taxonomy" id="71139"/>
    <lineage>
        <taxon>Eukaryota</taxon>
        <taxon>Viridiplantae</taxon>
        <taxon>Streptophyta</taxon>
        <taxon>Embryophyta</taxon>
        <taxon>Tracheophyta</taxon>
        <taxon>Spermatophyta</taxon>
        <taxon>Magnoliopsida</taxon>
        <taxon>eudicotyledons</taxon>
        <taxon>Gunneridae</taxon>
        <taxon>Pentapetalae</taxon>
        <taxon>rosids</taxon>
        <taxon>malvids</taxon>
        <taxon>Myrtales</taxon>
        <taxon>Myrtaceae</taxon>
        <taxon>Myrtoideae</taxon>
        <taxon>Eucalypteae</taxon>
        <taxon>Eucalyptus</taxon>
    </lineage>
</organism>
<accession>A0A059AMK2</accession>
<dbReference type="InParanoid" id="A0A059AMK2"/>
<sequence>MAMALVILWSNFANVTKSVTLLKQYYQDKQFIKYAYTNILAFQITCDCMKYCRANTTNLTFQITYGYMN</sequence>
<feature type="chain" id="PRO_5001567743" description="Secreted protein" evidence="1">
    <location>
        <begin position="19"/>
        <end position="69"/>
    </location>
</feature>
<gene>
    <name evidence="2" type="ORF">EUGRSUZ_I00933</name>
</gene>
<evidence type="ECO:0008006" key="3">
    <source>
        <dbReference type="Google" id="ProtNLM"/>
    </source>
</evidence>
<keyword evidence="1" id="KW-0732">Signal</keyword>
<evidence type="ECO:0000256" key="1">
    <source>
        <dbReference type="SAM" id="SignalP"/>
    </source>
</evidence>
<proteinExistence type="predicted"/>
<reference evidence="2" key="1">
    <citation type="submission" date="2013-07" db="EMBL/GenBank/DDBJ databases">
        <title>The genome of Eucalyptus grandis.</title>
        <authorList>
            <person name="Schmutz J."/>
            <person name="Hayes R."/>
            <person name="Myburg A."/>
            <person name="Tuskan G."/>
            <person name="Grattapaglia D."/>
            <person name="Rokhsar D.S."/>
        </authorList>
    </citation>
    <scope>NUCLEOTIDE SEQUENCE</scope>
    <source>
        <tissue evidence="2">Leaf extractions</tissue>
    </source>
</reference>
<evidence type="ECO:0000313" key="2">
    <source>
        <dbReference type="EMBL" id="KCW54964.1"/>
    </source>
</evidence>
<dbReference type="Gramene" id="KCW54964">
    <property type="protein sequence ID" value="KCW54964"/>
    <property type="gene ID" value="EUGRSUZ_I00933"/>
</dbReference>
<dbReference type="EMBL" id="KK198761">
    <property type="protein sequence ID" value="KCW54964.1"/>
    <property type="molecule type" value="Genomic_DNA"/>
</dbReference>
<name>A0A059AMK2_EUCGR</name>
<protein>
    <recommendedName>
        <fullName evidence="3">Secreted protein</fullName>
    </recommendedName>
</protein>
<dbReference type="AlphaFoldDB" id="A0A059AMK2"/>